<dbReference type="AlphaFoldDB" id="A0A4P9VXT6"/>
<proteinExistence type="predicted"/>
<organism evidence="1 2">
    <name type="scientific">Blyttiomyces helicus</name>
    <dbReference type="NCBI Taxonomy" id="388810"/>
    <lineage>
        <taxon>Eukaryota</taxon>
        <taxon>Fungi</taxon>
        <taxon>Fungi incertae sedis</taxon>
        <taxon>Chytridiomycota</taxon>
        <taxon>Chytridiomycota incertae sedis</taxon>
        <taxon>Chytridiomycetes</taxon>
        <taxon>Chytridiomycetes incertae sedis</taxon>
        <taxon>Blyttiomyces</taxon>
    </lineage>
</organism>
<reference evidence="2" key="1">
    <citation type="journal article" date="2018" name="Nat. Microbiol.">
        <title>Leveraging single-cell genomics to expand the fungal tree of life.</title>
        <authorList>
            <person name="Ahrendt S.R."/>
            <person name="Quandt C.A."/>
            <person name="Ciobanu D."/>
            <person name="Clum A."/>
            <person name="Salamov A."/>
            <person name="Andreopoulos B."/>
            <person name="Cheng J.F."/>
            <person name="Woyke T."/>
            <person name="Pelin A."/>
            <person name="Henrissat B."/>
            <person name="Reynolds N.K."/>
            <person name="Benny G.L."/>
            <person name="Smith M.E."/>
            <person name="James T.Y."/>
            <person name="Grigoriev I.V."/>
        </authorList>
    </citation>
    <scope>NUCLEOTIDE SEQUENCE [LARGE SCALE GENOMIC DNA]</scope>
</reference>
<protein>
    <submittedName>
        <fullName evidence="1">Uncharacterized protein</fullName>
    </submittedName>
</protein>
<evidence type="ECO:0000313" key="2">
    <source>
        <dbReference type="Proteomes" id="UP000269721"/>
    </source>
</evidence>
<dbReference type="EMBL" id="KZ999974">
    <property type="protein sequence ID" value="RKO84554.1"/>
    <property type="molecule type" value="Genomic_DNA"/>
</dbReference>
<sequence length="111" mass="12328">MAAVRYSVAELFLLLSPTALLPTPPHADEWDVLPEAAMYHVRTAHADVSLCLLLELFLPPTTLFLSLPMKLSVASHAQLFCLSINYITLKATAVAAVRYPDAELFLRYVTR</sequence>
<name>A0A4P9VXT6_9FUNG</name>
<keyword evidence="2" id="KW-1185">Reference proteome</keyword>
<gene>
    <name evidence="1" type="ORF">BDK51DRAFT_52365</name>
</gene>
<accession>A0A4P9VXT6</accession>
<dbReference type="Proteomes" id="UP000269721">
    <property type="component" value="Unassembled WGS sequence"/>
</dbReference>
<evidence type="ECO:0000313" key="1">
    <source>
        <dbReference type="EMBL" id="RKO84554.1"/>
    </source>
</evidence>